<dbReference type="AlphaFoldDB" id="A0A1I6KQG9"/>
<sequence>MSVDSPTSEGDGSPGRVTCSLCGHRLGSAGRFASFYPTDDRSAPAPAAEDGVVAVCADCTVEVDELVDAWAGHDAPPVADEWSIGAGYRRVAEDCSFCDRAVDGDAVLGVEYFDREAAYGGGDGPHANFSLCDGCATVFEEFLDNVGGDGGV</sequence>
<protein>
    <submittedName>
        <fullName evidence="1">Uncharacterized protein</fullName>
    </submittedName>
</protein>
<reference evidence="1 2" key="1">
    <citation type="submission" date="2016-10" db="EMBL/GenBank/DDBJ databases">
        <authorList>
            <person name="de Groot N.N."/>
        </authorList>
    </citation>
    <scope>NUCLEOTIDE SEQUENCE [LARGE SCALE GENOMIC DNA]</scope>
    <source>
        <strain evidence="1 2">CGMCC 1.10457</strain>
    </source>
</reference>
<dbReference type="RefSeq" id="WP_089814971.1">
    <property type="nucleotide sequence ID" value="NZ_FOZK01000001.1"/>
</dbReference>
<proteinExistence type="predicted"/>
<evidence type="ECO:0000313" key="1">
    <source>
        <dbReference type="EMBL" id="SFR93427.1"/>
    </source>
</evidence>
<gene>
    <name evidence="1" type="ORF">SAMN05216559_1294</name>
</gene>
<keyword evidence="2" id="KW-1185">Reference proteome</keyword>
<evidence type="ECO:0000313" key="2">
    <source>
        <dbReference type="Proteomes" id="UP000199062"/>
    </source>
</evidence>
<dbReference type="EMBL" id="FOZK01000001">
    <property type="protein sequence ID" value="SFR93427.1"/>
    <property type="molecule type" value="Genomic_DNA"/>
</dbReference>
<dbReference type="OrthoDB" id="223874at2157"/>
<dbReference type="Proteomes" id="UP000199062">
    <property type="component" value="Unassembled WGS sequence"/>
</dbReference>
<name>A0A1I6KQG9_9EURY</name>
<accession>A0A1I6KQG9</accession>
<organism evidence="1 2">
    <name type="scientific">Halomicrobium zhouii</name>
    <dbReference type="NCBI Taxonomy" id="767519"/>
    <lineage>
        <taxon>Archaea</taxon>
        <taxon>Methanobacteriati</taxon>
        <taxon>Methanobacteriota</taxon>
        <taxon>Stenosarchaea group</taxon>
        <taxon>Halobacteria</taxon>
        <taxon>Halobacteriales</taxon>
        <taxon>Haloarculaceae</taxon>
        <taxon>Halomicrobium</taxon>
    </lineage>
</organism>